<evidence type="ECO:0000313" key="2">
    <source>
        <dbReference type="EMBL" id="AUN98377.1"/>
    </source>
</evidence>
<dbReference type="GO" id="GO:0008990">
    <property type="term" value="F:rRNA (guanine-N2-)-methyltransferase activity"/>
    <property type="evidence" value="ECO:0007669"/>
    <property type="project" value="UniProtKB-UniRule"/>
</dbReference>
<organism evidence="2 3">
    <name type="scientific">Bacteriovorax stolpii</name>
    <name type="common">Bdellovibrio stolpii</name>
    <dbReference type="NCBI Taxonomy" id="960"/>
    <lineage>
        <taxon>Bacteria</taxon>
        <taxon>Pseudomonadati</taxon>
        <taxon>Bdellovibrionota</taxon>
        <taxon>Bacteriovoracia</taxon>
        <taxon>Bacteriovoracales</taxon>
        <taxon>Bacteriovoracaceae</taxon>
        <taxon>Bacteriovorax</taxon>
    </lineage>
</organism>
<dbReference type="Proteomes" id="UP000235584">
    <property type="component" value="Chromosome"/>
</dbReference>
<dbReference type="HAMAP" id="MF_01523">
    <property type="entry name" value="16SrRNA_methyltr_J"/>
    <property type="match status" value="1"/>
</dbReference>
<feature type="binding site" evidence="1">
    <location>
        <begin position="128"/>
        <end position="129"/>
    </location>
    <ligand>
        <name>S-adenosyl-L-methionine</name>
        <dbReference type="ChEBI" id="CHEBI:59789"/>
    </ligand>
</feature>
<feature type="binding site" evidence="1">
    <location>
        <position position="170"/>
    </location>
    <ligand>
        <name>S-adenosyl-L-methionine</name>
        <dbReference type="ChEBI" id="CHEBI:59789"/>
    </ligand>
</feature>
<reference evidence="2 3" key="1">
    <citation type="submission" date="2018-01" db="EMBL/GenBank/DDBJ databases">
        <title>Complete genome sequence of Bacteriovorax stolpii DSM12778.</title>
        <authorList>
            <person name="Tang B."/>
            <person name="Chang J."/>
        </authorList>
    </citation>
    <scope>NUCLEOTIDE SEQUENCE [LARGE SCALE GENOMIC DNA]</scope>
    <source>
        <strain evidence="2 3">DSM 12778</strain>
    </source>
</reference>
<dbReference type="EC" id="2.1.1.242" evidence="1"/>
<comment type="catalytic activity">
    <reaction evidence="1">
        <text>guanosine(1516) in 16S rRNA + S-adenosyl-L-methionine = N(2)-methylguanosine(1516) in 16S rRNA + S-adenosyl-L-homocysteine + H(+)</text>
        <dbReference type="Rhea" id="RHEA:43220"/>
        <dbReference type="Rhea" id="RHEA-COMP:10412"/>
        <dbReference type="Rhea" id="RHEA-COMP:10413"/>
        <dbReference type="ChEBI" id="CHEBI:15378"/>
        <dbReference type="ChEBI" id="CHEBI:57856"/>
        <dbReference type="ChEBI" id="CHEBI:59789"/>
        <dbReference type="ChEBI" id="CHEBI:74269"/>
        <dbReference type="ChEBI" id="CHEBI:74481"/>
        <dbReference type="EC" id="2.1.1.242"/>
    </reaction>
</comment>
<gene>
    <name evidence="1" type="primary">rsmJ</name>
    <name evidence="2" type="ORF">C0V70_09720</name>
</gene>
<comment type="similarity">
    <text evidence="1">Belongs to the methyltransferase superfamily. RsmJ family.</text>
</comment>
<keyword evidence="1" id="KW-0963">Cytoplasm</keyword>
<comment type="subcellular location">
    <subcellularLocation>
        <location evidence="1">Cytoplasm</location>
    </subcellularLocation>
</comment>
<keyword evidence="3" id="KW-1185">Reference proteome</keyword>
<dbReference type="SUPFAM" id="SSF53335">
    <property type="entry name" value="S-adenosyl-L-methionine-dependent methyltransferases"/>
    <property type="match status" value="1"/>
</dbReference>
<keyword evidence="1 2" id="KW-0808">Transferase</keyword>
<dbReference type="InterPro" id="IPR029063">
    <property type="entry name" value="SAM-dependent_MTases_sf"/>
</dbReference>
<comment type="caution">
    <text evidence="1">Lacks conserved residue(s) required for the propagation of feature annotation.</text>
</comment>
<protein>
    <recommendedName>
        <fullName evidence="1">Ribosomal RNA small subunit methyltransferase J</fullName>
        <ecNumber evidence="1">2.1.1.242</ecNumber>
    </recommendedName>
    <alternativeName>
        <fullName evidence="1">16S rRNA m2G1516 methyltransferase</fullName>
    </alternativeName>
    <alternativeName>
        <fullName evidence="1">rRNA (guanine-N(2)-)-methyltransferase</fullName>
    </alternativeName>
</protein>
<dbReference type="Gene3D" id="3.40.50.150">
    <property type="entry name" value="Vaccinia Virus protein VP39"/>
    <property type="match status" value="1"/>
</dbReference>
<dbReference type="PANTHER" id="PTHR36112:SF1">
    <property type="entry name" value="RIBOSOMAL RNA SMALL SUBUNIT METHYLTRANSFERASE J"/>
    <property type="match status" value="1"/>
</dbReference>
<dbReference type="KEGG" id="bsto:C0V70_09720"/>
<evidence type="ECO:0000256" key="1">
    <source>
        <dbReference type="HAMAP-Rule" id="MF_01523"/>
    </source>
</evidence>
<proteinExistence type="inferred from homology"/>
<dbReference type="GO" id="GO:0005737">
    <property type="term" value="C:cytoplasm"/>
    <property type="evidence" value="ECO:0007669"/>
    <property type="project" value="UniProtKB-SubCell"/>
</dbReference>
<accession>A0A2K9NSB4</accession>
<dbReference type="PANTHER" id="PTHR36112">
    <property type="entry name" value="RIBOSOMAL RNA SMALL SUBUNIT METHYLTRANSFERASE J"/>
    <property type="match status" value="1"/>
</dbReference>
<evidence type="ECO:0000313" key="3">
    <source>
        <dbReference type="Proteomes" id="UP000235584"/>
    </source>
</evidence>
<name>A0A2K9NSB4_BACTC</name>
<dbReference type="Pfam" id="PF04445">
    <property type="entry name" value="SAM_MT"/>
    <property type="match status" value="1"/>
</dbReference>
<keyword evidence="1 2" id="KW-0489">Methyltransferase</keyword>
<dbReference type="EMBL" id="CP025704">
    <property type="protein sequence ID" value="AUN98377.1"/>
    <property type="molecule type" value="Genomic_DNA"/>
</dbReference>
<keyword evidence="1" id="KW-0949">S-adenosyl-L-methionine</keyword>
<sequence length="246" mass="28647">MNELIKIKMSDENASLWPDFLKSALHENERFSLVVEPERKLCDLCDYLYYREEILSFHSNELGEMSFDFEELMKYHQRQNYALSKEPLAKALAIKGSGEKRVIWDTTCGTGKDSLLISFFGAKLTSFERNPAVFLLLKDALRRFPVDFHLEFGDARTLSHSVRPEVIYYDPMYPAKKKSALARKEMRIFKEIVGDDPDSKEFLEWALKTATERVVVKRPLEADPIKEKPTASYVGKSTRYDMYKIF</sequence>
<dbReference type="InterPro" id="IPR007536">
    <property type="entry name" value="16SrRNA_methylTrfase_J"/>
</dbReference>
<keyword evidence="1" id="KW-0698">rRNA processing</keyword>
<dbReference type="AlphaFoldDB" id="A0A2K9NSB4"/>
<comment type="function">
    <text evidence="1">Specifically methylates the guanosine in position 1516 of 16S rRNA.</text>
</comment>